<accession>A0ABQ9H5H5</accession>
<dbReference type="EMBL" id="JARBHB010000007">
    <property type="protein sequence ID" value="KAJ8879534.1"/>
    <property type="molecule type" value="Genomic_DNA"/>
</dbReference>
<dbReference type="Proteomes" id="UP001159363">
    <property type="component" value="Chromosome 6"/>
</dbReference>
<evidence type="ECO:0000259" key="2">
    <source>
        <dbReference type="Pfam" id="PF03184"/>
    </source>
</evidence>
<evidence type="ECO:0000313" key="4">
    <source>
        <dbReference type="Proteomes" id="UP001159363"/>
    </source>
</evidence>
<sequence length="315" mass="35770">MCGIWARRKYYSFGVLSSTYNIFVRKLWSSWKGTKDIPGTFYANTEKDYMTSVVFSSYMRKFAEVVKERPIIMVFDGHMSHMDPDTIEFARSNHITILKLPPHTTYLLQPLDKCCFGPLKAKGNETLLAWQREKQRHLTKSEFVDLICSIWFEGLHPANIISGFKTMGIFPCDRTKYPTDCLDSGKLKKYLEGTTESSVIPESGQTDLNVSEEIIDRTLAAEMPSTSKPAAAVDCNLESIFLQRIKCTSMATATRRKVDVHTRVITSDEYKNEIEKATALKGRPKSKKKMSVAVGNKSKNSKTSEMEEEEVMSYG</sequence>
<organism evidence="3 4">
    <name type="scientific">Dryococelus australis</name>
    <dbReference type="NCBI Taxonomy" id="614101"/>
    <lineage>
        <taxon>Eukaryota</taxon>
        <taxon>Metazoa</taxon>
        <taxon>Ecdysozoa</taxon>
        <taxon>Arthropoda</taxon>
        <taxon>Hexapoda</taxon>
        <taxon>Insecta</taxon>
        <taxon>Pterygota</taxon>
        <taxon>Neoptera</taxon>
        <taxon>Polyneoptera</taxon>
        <taxon>Phasmatodea</taxon>
        <taxon>Verophasmatodea</taxon>
        <taxon>Anareolatae</taxon>
        <taxon>Phasmatidae</taxon>
        <taxon>Eurycanthinae</taxon>
        <taxon>Dryococelus</taxon>
    </lineage>
</organism>
<comment type="caution">
    <text evidence="3">The sequence shown here is derived from an EMBL/GenBank/DDBJ whole genome shotgun (WGS) entry which is preliminary data.</text>
</comment>
<feature type="compositionally biased region" description="Acidic residues" evidence="1">
    <location>
        <begin position="306"/>
        <end position="315"/>
    </location>
</feature>
<dbReference type="Gene3D" id="3.30.420.10">
    <property type="entry name" value="Ribonuclease H-like superfamily/Ribonuclease H"/>
    <property type="match status" value="1"/>
</dbReference>
<feature type="region of interest" description="Disordered" evidence="1">
    <location>
        <begin position="281"/>
        <end position="315"/>
    </location>
</feature>
<evidence type="ECO:0000256" key="1">
    <source>
        <dbReference type="SAM" id="MobiDB-lite"/>
    </source>
</evidence>
<feature type="domain" description="DDE-1" evidence="2">
    <location>
        <begin position="32"/>
        <end position="164"/>
    </location>
</feature>
<name>A0ABQ9H5H5_9NEOP</name>
<keyword evidence="4" id="KW-1185">Reference proteome</keyword>
<proteinExistence type="predicted"/>
<dbReference type="InterPro" id="IPR004875">
    <property type="entry name" value="DDE_SF_endonuclease_dom"/>
</dbReference>
<dbReference type="Pfam" id="PF03184">
    <property type="entry name" value="DDE_1"/>
    <property type="match status" value="1"/>
</dbReference>
<protein>
    <recommendedName>
        <fullName evidence="2">DDE-1 domain-containing protein</fullName>
    </recommendedName>
</protein>
<evidence type="ECO:0000313" key="3">
    <source>
        <dbReference type="EMBL" id="KAJ8879534.1"/>
    </source>
</evidence>
<dbReference type="InterPro" id="IPR036397">
    <property type="entry name" value="RNaseH_sf"/>
</dbReference>
<reference evidence="3 4" key="1">
    <citation type="submission" date="2023-02" db="EMBL/GenBank/DDBJ databases">
        <title>LHISI_Scaffold_Assembly.</title>
        <authorList>
            <person name="Stuart O.P."/>
            <person name="Cleave R."/>
            <person name="Magrath M.J.L."/>
            <person name="Mikheyev A.S."/>
        </authorList>
    </citation>
    <scope>NUCLEOTIDE SEQUENCE [LARGE SCALE GENOMIC DNA]</scope>
    <source>
        <strain evidence="3">Daus_M_001</strain>
        <tissue evidence="3">Leg muscle</tissue>
    </source>
</reference>
<gene>
    <name evidence="3" type="ORF">PR048_020142</name>
</gene>